<feature type="transmembrane region" description="Helical" evidence="1">
    <location>
        <begin position="58"/>
        <end position="77"/>
    </location>
</feature>
<sequence>MPHDGSPVLLQPTAAAAAGTATTANFRFALPLPHLSPTAACRQSVHAVVRVLSTPAQLFPVLALVLLLLLLGSWTPWAQGTASLNGVSNASMLRLSSSG</sequence>
<proteinExistence type="predicted"/>
<reference evidence="2" key="1">
    <citation type="journal article" date="2022" name="bioRxiv">
        <title>Sequencing and chromosome-scale assembly of the giantPleurodeles waltlgenome.</title>
        <authorList>
            <person name="Brown T."/>
            <person name="Elewa A."/>
            <person name="Iarovenko S."/>
            <person name="Subramanian E."/>
            <person name="Araus A.J."/>
            <person name="Petzold A."/>
            <person name="Susuki M."/>
            <person name="Suzuki K.-i.T."/>
            <person name="Hayashi T."/>
            <person name="Toyoda A."/>
            <person name="Oliveira C."/>
            <person name="Osipova E."/>
            <person name="Leigh N.D."/>
            <person name="Simon A."/>
            <person name="Yun M.H."/>
        </authorList>
    </citation>
    <scope>NUCLEOTIDE SEQUENCE</scope>
    <source>
        <strain evidence="2">20211129_DDA</strain>
        <tissue evidence="2">Liver</tissue>
    </source>
</reference>
<organism evidence="2 3">
    <name type="scientific">Pleurodeles waltl</name>
    <name type="common">Iberian ribbed newt</name>
    <dbReference type="NCBI Taxonomy" id="8319"/>
    <lineage>
        <taxon>Eukaryota</taxon>
        <taxon>Metazoa</taxon>
        <taxon>Chordata</taxon>
        <taxon>Craniata</taxon>
        <taxon>Vertebrata</taxon>
        <taxon>Euteleostomi</taxon>
        <taxon>Amphibia</taxon>
        <taxon>Batrachia</taxon>
        <taxon>Caudata</taxon>
        <taxon>Salamandroidea</taxon>
        <taxon>Salamandridae</taxon>
        <taxon>Pleurodelinae</taxon>
        <taxon>Pleurodeles</taxon>
    </lineage>
</organism>
<evidence type="ECO:0000313" key="2">
    <source>
        <dbReference type="EMBL" id="KAJ1174426.1"/>
    </source>
</evidence>
<dbReference type="EMBL" id="JANPWB010000007">
    <property type="protein sequence ID" value="KAJ1174426.1"/>
    <property type="molecule type" value="Genomic_DNA"/>
</dbReference>
<gene>
    <name evidence="2" type="ORF">NDU88_006248</name>
</gene>
<evidence type="ECO:0000313" key="3">
    <source>
        <dbReference type="Proteomes" id="UP001066276"/>
    </source>
</evidence>
<keyword evidence="1" id="KW-0472">Membrane</keyword>
<dbReference type="Proteomes" id="UP001066276">
    <property type="component" value="Chromosome 4_1"/>
</dbReference>
<name>A0AAV7TDR1_PLEWA</name>
<evidence type="ECO:0000256" key="1">
    <source>
        <dbReference type="SAM" id="Phobius"/>
    </source>
</evidence>
<keyword evidence="3" id="KW-1185">Reference proteome</keyword>
<accession>A0AAV7TDR1</accession>
<keyword evidence="1" id="KW-1133">Transmembrane helix</keyword>
<comment type="caution">
    <text evidence="2">The sequence shown here is derived from an EMBL/GenBank/DDBJ whole genome shotgun (WGS) entry which is preliminary data.</text>
</comment>
<keyword evidence="1" id="KW-0812">Transmembrane</keyword>
<dbReference type="AlphaFoldDB" id="A0AAV7TDR1"/>
<protein>
    <submittedName>
        <fullName evidence="2">Uncharacterized protein</fullName>
    </submittedName>
</protein>